<dbReference type="PANTHER" id="PTHR37485">
    <property type="entry name" value="CELL DIVISION PROTEIN FTSB"/>
    <property type="match status" value="1"/>
</dbReference>
<dbReference type="InterPro" id="IPR023081">
    <property type="entry name" value="Cell_div_FtsB"/>
</dbReference>
<dbReference type="InterPro" id="IPR007060">
    <property type="entry name" value="FtsL/DivIC"/>
</dbReference>
<keyword evidence="2 7" id="KW-0132">Cell division</keyword>
<dbReference type="GO" id="GO:0043093">
    <property type="term" value="P:FtsZ-dependent cytokinesis"/>
    <property type="evidence" value="ECO:0007669"/>
    <property type="project" value="TreeGrafter"/>
</dbReference>
<evidence type="ECO:0000256" key="1">
    <source>
        <dbReference type="ARBA" id="ARBA00022475"/>
    </source>
</evidence>
<organism evidence="7">
    <name type="scientific">hydrothermal vent metagenome</name>
    <dbReference type="NCBI Taxonomy" id="652676"/>
    <lineage>
        <taxon>unclassified sequences</taxon>
        <taxon>metagenomes</taxon>
        <taxon>ecological metagenomes</taxon>
    </lineage>
</organism>
<evidence type="ECO:0000256" key="3">
    <source>
        <dbReference type="ARBA" id="ARBA00022692"/>
    </source>
</evidence>
<evidence type="ECO:0000256" key="2">
    <source>
        <dbReference type="ARBA" id="ARBA00022618"/>
    </source>
</evidence>
<dbReference type="EMBL" id="UOGA01000082">
    <property type="protein sequence ID" value="VAX16963.1"/>
    <property type="molecule type" value="Genomic_DNA"/>
</dbReference>
<evidence type="ECO:0000256" key="6">
    <source>
        <dbReference type="ARBA" id="ARBA00023306"/>
    </source>
</evidence>
<protein>
    <submittedName>
        <fullName evidence="7">Cell division protein DivIC (FtsB), stabilizes FtsL against RasP cleavage</fullName>
    </submittedName>
</protein>
<accession>A0A3B1BXD4</accession>
<name>A0A3B1BXD4_9ZZZZ</name>
<dbReference type="AlphaFoldDB" id="A0A3B1BXD4"/>
<evidence type="ECO:0000313" key="7">
    <source>
        <dbReference type="EMBL" id="VAX16963.1"/>
    </source>
</evidence>
<sequence>MERNKSRAFLGLSIIFFLVVGATAYYKENGLADVGKLHLEIASVKNQIQKYYLENNNIRRALVSLNKNDDRVEAIAREQLGLVKPGEVVYEFIDAGKLAKGEL</sequence>
<keyword evidence="6" id="KW-0131">Cell cycle</keyword>
<dbReference type="PANTHER" id="PTHR37485:SF1">
    <property type="entry name" value="CELL DIVISION PROTEIN FTSB"/>
    <property type="match status" value="1"/>
</dbReference>
<keyword evidence="3" id="KW-0812">Transmembrane</keyword>
<dbReference type="Pfam" id="PF04977">
    <property type="entry name" value="DivIC"/>
    <property type="match status" value="1"/>
</dbReference>
<dbReference type="GO" id="GO:0030428">
    <property type="term" value="C:cell septum"/>
    <property type="evidence" value="ECO:0007669"/>
    <property type="project" value="TreeGrafter"/>
</dbReference>
<keyword evidence="1" id="KW-1003">Cell membrane</keyword>
<keyword evidence="5" id="KW-0472">Membrane</keyword>
<keyword evidence="4" id="KW-1133">Transmembrane helix</keyword>
<gene>
    <name evidence="7" type="ORF">MNBD_NITROSPINAE04-1210</name>
</gene>
<proteinExistence type="predicted"/>
<evidence type="ECO:0000256" key="5">
    <source>
        <dbReference type="ARBA" id="ARBA00023136"/>
    </source>
</evidence>
<reference evidence="7" key="1">
    <citation type="submission" date="2018-06" db="EMBL/GenBank/DDBJ databases">
        <authorList>
            <person name="Zhirakovskaya E."/>
        </authorList>
    </citation>
    <scope>NUCLEOTIDE SEQUENCE</scope>
</reference>
<evidence type="ECO:0000256" key="4">
    <source>
        <dbReference type="ARBA" id="ARBA00022989"/>
    </source>
</evidence>